<keyword evidence="5" id="KW-1278">Translocase</keyword>
<dbReference type="SUPFAM" id="SSF81665">
    <property type="entry name" value="Calcium ATPase, transmembrane domain M"/>
    <property type="match status" value="1"/>
</dbReference>
<dbReference type="InterPro" id="IPR051014">
    <property type="entry name" value="Cation_Transport_ATPase_IB"/>
</dbReference>
<dbReference type="InterPro" id="IPR008250">
    <property type="entry name" value="ATPase_P-typ_transduc_dom_A_sf"/>
</dbReference>
<keyword evidence="10" id="KW-0547">Nucleotide-binding</keyword>
<gene>
    <name evidence="12" type="primary">cadA_2</name>
    <name evidence="12" type="ORF">ETAA8_17900</name>
</gene>
<evidence type="ECO:0000256" key="3">
    <source>
        <dbReference type="ARBA" id="ARBA00022692"/>
    </source>
</evidence>
<feature type="transmembrane region" description="Helical" evidence="10">
    <location>
        <begin position="333"/>
        <end position="353"/>
    </location>
</feature>
<dbReference type="InterPro" id="IPR023298">
    <property type="entry name" value="ATPase_P-typ_TM_dom_sf"/>
</dbReference>
<dbReference type="GO" id="GO:0046872">
    <property type="term" value="F:metal ion binding"/>
    <property type="evidence" value="ECO:0007669"/>
    <property type="project" value="UniProtKB-KW"/>
</dbReference>
<dbReference type="InterPro" id="IPR059000">
    <property type="entry name" value="ATPase_P-type_domA"/>
</dbReference>
<feature type="domain" description="P-type ATPase A" evidence="11">
    <location>
        <begin position="213"/>
        <end position="313"/>
    </location>
</feature>
<dbReference type="Pfam" id="PF00702">
    <property type="entry name" value="Hydrolase"/>
    <property type="match status" value="1"/>
</dbReference>
<dbReference type="GO" id="GO:0015086">
    <property type="term" value="F:cadmium ion transmembrane transporter activity"/>
    <property type="evidence" value="ECO:0007669"/>
    <property type="project" value="TreeGrafter"/>
</dbReference>
<dbReference type="SUPFAM" id="SSF55008">
    <property type="entry name" value="HMA, heavy metal-associated domain"/>
    <property type="match status" value="1"/>
</dbReference>
<dbReference type="NCBIfam" id="TIGR01512">
    <property type="entry name" value="ATPase-IB2_Cd"/>
    <property type="match status" value="1"/>
</dbReference>
<keyword evidence="3 10" id="KW-0812">Transmembrane</keyword>
<dbReference type="NCBIfam" id="TIGR01494">
    <property type="entry name" value="ATPase_P-type"/>
    <property type="match status" value="1"/>
</dbReference>
<evidence type="ECO:0000313" key="12">
    <source>
        <dbReference type="EMBL" id="QDU26709.1"/>
    </source>
</evidence>
<dbReference type="Gene3D" id="3.30.70.100">
    <property type="match status" value="1"/>
</dbReference>
<proteinExistence type="inferred from homology"/>
<dbReference type="InterPro" id="IPR023299">
    <property type="entry name" value="ATPase_P-typ_cyto_dom_N"/>
</dbReference>
<feature type="transmembrane region" description="Helical" evidence="10">
    <location>
        <begin position="182"/>
        <end position="201"/>
    </location>
</feature>
<keyword evidence="7 10" id="KW-0472">Membrane</keyword>
<sequence length="726" mass="76581">MTRYFKIRGMDCAEEVAILKGEIGPLVSGEQNLTFDVLNARMVVTVPEDQVATAEIIKAVAGTGMTADVWREAKGDEPAVSFWSRNGQTILTVASGILGLLGFAFQVQASGSIAAAFGFAEQAGPVATPILAKLCFSLSILAGVWHFLPKAWYSLARFRPDMNLLMTVAIAGAVTIGEWSEAATVALLFSVSLLLESWSVGRARRAIAALMSLAPPTVRVAGKDGAEREVPPDQVNVGDLFLVRPGERIALDGVIAQGSSDVDQASITGESVPVSKSPGAEVYAGTINGDGALQVTSTKVTSDTTLARIIRMVGDSQSKRAQSEQWVETFARYYTPSVMVAALAVLVMPPLLLGGQWHVWFYNSLVLLVIACPCALVISTPVSIVAAIATAARQGVLIKGGVFVEVPAHLKAIALDKTGTLTEGKPAVVEVVPLNGHSEEELLQRAAAMESHSDHPLAVAIMRYAAEKKVVAAAAEEFQILQGKGATAKFEGRLFWLGSHRYLEERKQETPEIHERLEAMSSAGRSVVVIGNENHVCGMIALADQVRPATAQVITALRNHGIEHVIMLTGDNQATASKIAKATGIDEFRAELLPADKVNAIEELLKKYGQVAMVGDGVNDAPALGRATLGIAMGAVGSDAAIETADVALMSDDLSKVAWLIGHSRRALAIIRQNIFASLAIKVLFVVLTLAGFASLWAAIAADAGVSILVVLNGLRLLNGSPAKGG</sequence>
<comment type="similarity">
    <text evidence="2 10">Belongs to the cation transport ATPase (P-type) (TC 3.A.3) family. Type IB subfamily.</text>
</comment>
<dbReference type="Proteomes" id="UP000315017">
    <property type="component" value="Chromosome"/>
</dbReference>
<feature type="transmembrane region" description="Helical" evidence="10">
    <location>
        <begin position="365"/>
        <end position="389"/>
    </location>
</feature>
<dbReference type="InterPro" id="IPR044492">
    <property type="entry name" value="P_typ_ATPase_HD_dom"/>
</dbReference>
<comment type="subcellular location">
    <subcellularLocation>
        <location evidence="10">Cell membrane</location>
    </subcellularLocation>
    <subcellularLocation>
        <location evidence="1">Membrane</location>
    </subcellularLocation>
</comment>
<feature type="transmembrane region" description="Helical" evidence="10">
    <location>
        <begin position="675"/>
        <end position="694"/>
    </location>
</feature>
<dbReference type="RefSeq" id="WP_202921689.1">
    <property type="nucleotide sequence ID" value="NZ_CP036274.1"/>
</dbReference>
<dbReference type="Gene3D" id="3.40.50.1000">
    <property type="entry name" value="HAD superfamily/HAD-like"/>
    <property type="match status" value="1"/>
</dbReference>
<dbReference type="PRINTS" id="PR00119">
    <property type="entry name" value="CATATPASE"/>
</dbReference>
<dbReference type="Pfam" id="PF00122">
    <property type="entry name" value="E1-E2_ATPase"/>
    <property type="match status" value="1"/>
</dbReference>
<evidence type="ECO:0000256" key="6">
    <source>
        <dbReference type="ARBA" id="ARBA00022989"/>
    </source>
</evidence>
<name>A0A517Y8Z3_9BACT</name>
<dbReference type="InterPro" id="IPR036412">
    <property type="entry name" value="HAD-like_sf"/>
</dbReference>
<feature type="transmembrane region" description="Helical" evidence="10">
    <location>
        <begin position="126"/>
        <end position="148"/>
    </location>
</feature>
<dbReference type="PRINTS" id="PR00941">
    <property type="entry name" value="CDATPASE"/>
</dbReference>
<keyword evidence="10" id="KW-0067">ATP-binding</keyword>
<dbReference type="AlphaFoldDB" id="A0A517Y8Z3"/>
<dbReference type="SFLD" id="SFLDF00027">
    <property type="entry name" value="p-type_atpase"/>
    <property type="match status" value="1"/>
</dbReference>
<dbReference type="SFLD" id="SFLDG00002">
    <property type="entry name" value="C1.7:_P-type_atpase_like"/>
    <property type="match status" value="1"/>
</dbReference>
<dbReference type="PROSITE" id="PS00154">
    <property type="entry name" value="ATPASE_E1_E2"/>
    <property type="match status" value="1"/>
</dbReference>
<evidence type="ECO:0000256" key="2">
    <source>
        <dbReference type="ARBA" id="ARBA00006024"/>
    </source>
</evidence>
<keyword evidence="4 10" id="KW-0479">Metal-binding</keyword>
<dbReference type="GO" id="GO:0016463">
    <property type="term" value="F:P-type zinc transporter activity"/>
    <property type="evidence" value="ECO:0007669"/>
    <property type="project" value="UniProtKB-EC"/>
</dbReference>
<dbReference type="InterPro" id="IPR001757">
    <property type="entry name" value="P_typ_ATPase"/>
</dbReference>
<feature type="transmembrane region" description="Helical" evidence="10">
    <location>
        <begin position="90"/>
        <end position="120"/>
    </location>
</feature>
<dbReference type="SFLD" id="SFLDS00003">
    <property type="entry name" value="Haloacid_Dehalogenase"/>
    <property type="match status" value="1"/>
</dbReference>
<accession>A0A517Y8Z3</accession>
<feature type="transmembrane region" description="Helical" evidence="10">
    <location>
        <begin position="160"/>
        <end position="176"/>
    </location>
</feature>
<dbReference type="Gene3D" id="2.70.150.10">
    <property type="entry name" value="Calcium-transporting ATPase, cytoplasmic transduction domain A"/>
    <property type="match status" value="1"/>
</dbReference>
<dbReference type="NCBIfam" id="TIGR01525">
    <property type="entry name" value="ATPase-IB_hvy"/>
    <property type="match status" value="1"/>
</dbReference>
<dbReference type="InterPro" id="IPR036163">
    <property type="entry name" value="HMA_dom_sf"/>
</dbReference>
<keyword evidence="6 10" id="KW-1133">Transmembrane helix</keyword>
<dbReference type="EC" id="7.2.2.12" evidence="8"/>
<dbReference type="EMBL" id="CP036274">
    <property type="protein sequence ID" value="QDU26709.1"/>
    <property type="molecule type" value="Genomic_DNA"/>
</dbReference>
<dbReference type="InterPro" id="IPR027256">
    <property type="entry name" value="P-typ_ATPase_IB"/>
</dbReference>
<dbReference type="SUPFAM" id="SSF81653">
    <property type="entry name" value="Calcium ATPase, transduction domain A"/>
    <property type="match status" value="1"/>
</dbReference>
<evidence type="ECO:0000256" key="7">
    <source>
        <dbReference type="ARBA" id="ARBA00023136"/>
    </source>
</evidence>
<dbReference type="GO" id="GO:0016887">
    <property type="term" value="F:ATP hydrolysis activity"/>
    <property type="evidence" value="ECO:0007669"/>
    <property type="project" value="InterPro"/>
</dbReference>
<dbReference type="GO" id="GO:0005886">
    <property type="term" value="C:plasma membrane"/>
    <property type="evidence" value="ECO:0007669"/>
    <property type="project" value="UniProtKB-SubCell"/>
</dbReference>
<organism evidence="12 13">
    <name type="scientific">Anatilimnocola aggregata</name>
    <dbReference type="NCBI Taxonomy" id="2528021"/>
    <lineage>
        <taxon>Bacteria</taxon>
        <taxon>Pseudomonadati</taxon>
        <taxon>Planctomycetota</taxon>
        <taxon>Planctomycetia</taxon>
        <taxon>Pirellulales</taxon>
        <taxon>Pirellulaceae</taxon>
        <taxon>Anatilimnocola</taxon>
    </lineage>
</organism>
<dbReference type="InterPro" id="IPR018303">
    <property type="entry name" value="ATPase_P-typ_P_site"/>
</dbReference>
<evidence type="ECO:0000256" key="5">
    <source>
        <dbReference type="ARBA" id="ARBA00022967"/>
    </source>
</evidence>
<evidence type="ECO:0000256" key="9">
    <source>
        <dbReference type="ARBA" id="ARBA00047308"/>
    </source>
</evidence>
<comment type="catalytic activity">
    <reaction evidence="9">
        <text>Zn(2+)(in) + ATP + H2O = Zn(2+)(out) + ADP + phosphate + H(+)</text>
        <dbReference type="Rhea" id="RHEA:20621"/>
        <dbReference type="ChEBI" id="CHEBI:15377"/>
        <dbReference type="ChEBI" id="CHEBI:15378"/>
        <dbReference type="ChEBI" id="CHEBI:29105"/>
        <dbReference type="ChEBI" id="CHEBI:30616"/>
        <dbReference type="ChEBI" id="CHEBI:43474"/>
        <dbReference type="ChEBI" id="CHEBI:456216"/>
        <dbReference type="EC" id="7.2.2.12"/>
    </reaction>
</comment>
<dbReference type="NCBIfam" id="TIGR01511">
    <property type="entry name" value="ATPase-IB1_Cu"/>
    <property type="match status" value="1"/>
</dbReference>
<evidence type="ECO:0000256" key="1">
    <source>
        <dbReference type="ARBA" id="ARBA00004370"/>
    </source>
</evidence>
<evidence type="ECO:0000259" key="11">
    <source>
        <dbReference type="Pfam" id="PF00122"/>
    </source>
</evidence>
<dbReference type="InterPro" id="IPR023214">
    <property type="entry name" value="HAD_sf"/>
</dbReference>
<dbReference type="Gene3D" id="3.40.1110.10">
    <property type="entry name" value="Calcium-transporting ATPase, cytoplasmic domain N"/>
    <property type="match status" value="1"/>
</dbReference>
<dbReference type="GO" id="GO:0005524">
    <property type="term" value="F:ATP binding"/>
    <property type="evidence" value="ECO:0007669"/>
    <property type="project" value="UniProtKB-UniRule"/>
</dbReference>
<dbReference type="PANTHER" id="PTHR48085:SF5">
    <property type="entry name" value="CADMIUM_ZINC-TRANSPORTING ATPASE HMA4-RELATED"/>
    <property type="match status" value="1"/>
</dbReference>
<keyword evidence="12" id="KW-0378">Hydrolase</keyword>
<dbReference type="SUPFAM" id="SSF56784">
    <property type="entry name" value="HAD-like"/>
    <property type="match status" value="1"/>
</dbReference>
<dbReference type="KEGG" id="aagg:ETAA8_17900"/>
<reference evidence="12 13" key="1">
    <citation type="submission" date="2019-02" db="EMBL/GenBank/DDBJ databases">
        <title>Deep-cultivation of Planctomycetes and their phenomic and genomic characterization uncovers novel biology.</title>
        <authorList>
            <person name="Wiegand S."/>
            <person name="Jogler M."/>
            <person name="Boedeker C."/>
            <person name="Pinto D."/>
            <person name="Vollmers J."/>
            <person name="Rivas-Marin E."/>
            <person name="Kohn T."/>
            <person name="Peeters S.H."/>
            <person name="Heuer A."/>
            <person name="Rast P."/>
            <person name="Oberbeckmann S."/>
            <person name="Bunk B."/>
            <person name="Jeske O."/>
            <person name="Meyerdierks A."/>
            <person name="Storesund J.E."/>
            <person name="Kallscheuer N."/>
            <person name="Luecker S."/>
            <person name="Lage O.M."/>
            <person name="Pohl T."/>
            <person name="Merkel B.J."/>
            <person name="Hornburger P."/>
            <person name="Mueller R.-W."/>
            <person name="Bruemmer F."/>
            <person name="Labrenz M."/>
            <person name="Spormann A.M."/>
            <person name="Op den Camp H."/>
            <person name="Overmann J."/>
            <person name="Amann R."/>
            <person name="Jetten M.S.M."/>
            <person name="Mascher T."/>
            <person name="Medema M.H."/>
            <person name="Devos D.P."/>
            <person name="Kaster A.-K."/>
            <person name="Ovreas L."/>
            <person name="Rohde M."/>
            <person name="Galperin M.Y."/>
            <person name="Jogler C."/>
        </authorList>
    </citation>
    <scope>NUCLEOTIDE SEQUENCE [LARGE SCALE GENOMIC DNA]</scope>
    <source>
        <strain evidence="12 13">ETA_A8</strain>
    </source>
</reference>
<evidence type="ECO:0000256" key="8">
    <source>
        <dbReference type="ARBA" id="ARBA00039097"/>
    </source>
</evidence>
<keyword evidence="13" id="KW-1185">Reference proteome</keyword>
<dbReference type="FunFam" id="2.70.150.10:FF:000002">
    <property type="entry name" value="Copper-transporting ATPase 1, putative"/>
    <property type="match status" value="1"/>
</dbReference>
<evidence type="ECO:0000256" key="4">
    <source>
        <dbReference type="ARBA" id="ARBA00022723"/>
    </source>
</evidence>
<evidence type="ECO:0000313" key="13">
    <source>
        <dbReference type="Proteomes" id="UP000315017"/>
    </source>
</evidence>
<keyword evidence="10" id="KW-1003">Cell membrane</keyword>
<evidence type="ECO:0000256" key="10">
    <source>
        <dbReference type="RuleBase" id="RU362081"/>
    </source>
</evidence>
<protein>
    <recommendedName>
        <fullName evidence="8">P-type Zn(2+) transporter</fullName>
        <ecNumber evidence="8">7.2.2.12</ecNumber>
    </recommendedName>
</protein>
<dbReference type="PANTHER" id="PTHR48085">
    <property type="entry name" value="CADMIUM/ZINC-TRANSPORTING ATPASE HMA2-RELATED"/>
    <property type="match status" value="1"/>
</dbReference>